<feature type="binding site" evidence="13">
    <location>
        <position position="350"/>
    </location>
    <ligand>
        <name>FAD</name>
        <dbReference type="ChEBI" id="CHEBI:57692"/>
    </ligand>
</feature>
<evidence type="ECO:0000313" key="19">
    <source>
        <dbReference type="EnsemblMetazoa" id="HelroP77403"/>
    </source>
</evidence>
<feature type="binding site" evidence="14">
    <location>
        <position position="794"/>
    </location>
    <ligand>
        <name>Mo-molybdopterin</name>
        <dbReference type="ChEBI" id="CHEBI:71302"/>
    </ligand>
    <ligandPart>
        <name>Mo</name>
        <dbReference type="ChEBI" id="CHEBI:28685"/>
    </ligandPart>
</feature>
<dbReference type="SUPFAM" id="SSF55447">
    <property type="entry name" value="CO dehydrogenase flavoprotein C-terminal domain-like"/>
    <property type="match status" value="1"/>
</dbReference>
<dbReference type="FunFam" id="3.30.365.10:FF:000003">
    <property type="entry name" value="Aldehyde oxidase 1"/>
    <property type="match status" value="1"/>
</dbReference>
<keyword evidence="6 14" id="KW-0479">Metal-binding</keyword>
<dbReference type="InterPro" id="IPR000674">
    <property type="entry name" value="Ald_Oxase/Xan_DH_a/b"/>
</dbReference>
<dbReference type="Gene3D" id="3.30.43.10">
    <property type="entry name" value="Uridine Diphospho-n-acetylenolpyruvylglucosamine Reductase, domain 2"/>
    <property type="match status" value="1"/>
</dbReference>
<dbReference type="OrthoDB" id="8300278at2759"/>
<dbReference type="Gene3D" id="3.30.365.10">
    <property type="entry name" value="Aldehyde oxidase/xanthine dehydrogenase, molybdopterin binding domain"/>
    <property type="match status" value="4"/>
</dbReference>
<dbReference type="InterPro" id="IPR016167">
    <property type="entry name" value="FAD-bd_PCMH_sub1"/>
</dbReference>
<dbReference type="InterPro" id="IPR006058">
    <property type="entry name" value="2Fe2S_fd_BS"/>
</dbReference>
<feature type="binding site" evidence="14">
    <location>
        <position position="939"/>
    </location>
    <ligand>
        <name>Mo-molybdopterin</name>
        <dbReference type="ChEBI" id="CHEBI:71302"/>
    </ligand>
    <ligandPart>
        <name>Mo</name>
        <dbReference type="ChEBI" id="CHEBI:28685"/>
    </ligandPart>
</feature>
<dbReference type="FunFam" id="3.10.20.30:FF:000015">
    <property type="entry name" value="Aldehyde oxidase 1"/>
    <property type="match status" value="1"/>
</dbReference>
<accession>T1G2X1</accession>
<evidence type="ECO:0000256" key="12">
    <source>
        <dbReference type="PIRSR" id="PIRSR000127-1"/>
    </source>
</evidence>
<dbReference type="InterPro" id="IPR012675">
    <property type="entry name" value="Beta-grasp_dom_sf"/>
</dbReference>
<comment type="cofactor">
    <cofactor evidence="14">
        <name>Mo-molybdopterin</name>
        <dbReference type="ChEBI" id="CHEBI:71302"/>
    </cofactor>
    <text evidence="14">Binds 1 Mo-molybdopterin (Mo-MPT) cofactor per subunit.</text>
</comment>
<evidence type="ECO:0000256" key="13">
    <source>
        <dbReference type="PIRSR" id="PIRSR000127-2"/>
    </source>
</evidence>
<feature type="binding site" evidence="14">
    <location>
        <position position="59"/>
    </location>
    <ligand>
        <name>[2Fe-2S] cluster</name>
        <dbReference type="ChEBI" id="CHEBI:190135"/>
        <label>1</label>
    </ligand>
</feature>
<dbReference type="PANTHER" id="PTHR45444">
    <property type="entry name" value="XANTHINE DEHYDROGENASE"/>
    <property type="match status" value="1"/>
</dbReference>
<dbReference type="SMART" id="SM01008">
    <property type="entry name" value="Ald_Xan_dh_C"/>
    <property type="match status" value="1"/>
</dbReference>
<evidence type="ECO:0000256" key="9">
    <source>
        <dbReference type="ARBA" id="ARBA00023004"/>
    </source>
</evidence>
<feature type="binding site" evidence="14">
    <location>
        <position position="122"/>
    </location>
    <ligand>
        <name>[2Fe-2S] cluster</name>
        <dbReference type="ChEBI" id="CHEBI:190135"/>
        <label>2</label>
    </ligand>
</feature>
<feature type="binding site" evidence="13">
    <location>
        <position position="373"/>
    </location>
    <ligand>
        <name>FAD</name>
        <dbReference type="ChEBI" id="CHEBI:57692"/>
    </ligand>
</feature>
<comment type="cofactor">
    <cofactor evidence="1 13">
        <name>FAD</name>
        <dbReference type="ChEBI" id="CHEBI:57692"/>
    </cofactor>
</comment>
<dbReference type="InParanoid" id="T1G2X1"/>
<keyword evidence="20" id="KW-1185">Reference proteome</keyword>
<comment type="cofactor">
    <cofactor evidence="14">
        <name>[2Fe-2S] cluster</name>
        <dbReference type="ChEBI" id="CHEBI:190135"/>
    </cofactor>
    <text evidence="14">Binds 2 [2Fe-2S] clusters.</text>
</comment>
<dbReference type="FunFam" id="3.30.365.10:FF:000004">
    <property type="entry name" value="Xanthine dehydrogenase oxidase"/>
    <property type="match status" value="1"/>
</dbReference>
<proteinExistence type="inferred from homology"/>
<dbReference type="GO" id="GO:0051537">
    <property type="term" value="F:2 iron, 2 sulfur cluster binding"/>
    <property type="evidence" value="ECO:0007669"/>
    <property type="project" value="UniProtKB-KW"/>
</dbReference>
<dbReference type="EMBL" id="AMQM01003868">
    <property type="status" value="NOT_ANNOTATED_CDS"/>
    <property type="molecule type" value="Genomic_DNA"/>
</dbReference>
<dbReference type="PROSITE" id="PS51387">
    <property type="entry name" value="FAD_PCMH"/>
    <property type="match status" value="1"/>
</dbReference>
<keyword evidence="3 14" id="KW-0500">Molybdenum</keyword>
<evidence type="ECO:0000313" key="18">
    <source>
        <dbReference type="EMBL" id="ESO05727.1"/>
    </source>
</evidence>
<dbReference type="InterPro" id="IPR016166">
    <property type="entry name" value="FAD-bd_PCMH"/>
</dbReference>
<feature type="binding site" evidence="14">
    <location>
        <position position="79"/>
    </location>
    <ligand>
        <name>[2Fe-2S] cluster</name>
        <dbReference type="ChEBI" id="CHEBI:190135"/>
        <label>1</label>
    </ligand>
</feature>
<dbReference type="Gene3D" id="1.10.150.120">
    <property type="entry name" value="[2Fe-2S]-binding domain"/>
    <property type="match status" value="1"/>
</dbReference>
<evidence type="ECO:0000256" key="11">
    <source>
        <dbReference type="ARBA" id="ARBA00034078"/>
    </source>
</evidence>
<dbReference type="FunFam" id="3.90.1170.50:FF:000001">
    <property type="entry name" value="Aldehyde oxidase 1"/>
    <property type="match status" value="1"/>
</dbReference>
<feature type="binding site" evidence="14">
    <location>
        <position position="154"/>
    </location>
    <ligand>
        <name>[2Fe-2S] cluster</name>
        <dbReference type="ChEBI" id="CHEBI:190135"/>
        <label>2</label>
    </ligand>
</feature>
<dbReference type="SUPFAM" id="SSF56003">
    <property type="entry name" value="Molybdenum cofactor-binding domain"/>
    <property type="match status" value="1"/>
</dbReference>
<evidence type="ECO:0000256" key="15">
    <source>
        <dbReference type="SAM" id="MobiDB-lite"/>
    </source>
</evidence>
<dbReference type="OMA" id="GGLIWYR"/>
<evidence type="ECO:0000256" key="8">
    <source>
        <dbReference type="ARBA" id="ARBA00023002"/>
    </source>
</evidence>
<dbReference type="SUPFAM" id="SSF47741">
    <property type="entry name" value="CO dehydrogenase ISP C-domain like"/>
    <property type="match status" value="1"/>
</dbReference>
<dbReference type="PROSITE" id="PS00197">
    <property type="entry name" value="2FE2S_FER_1"/>
    <property type="match status" value="1"/>
</dbReference>
<protein>
    <recommendedName>
        <fullName evidence="21">Xanthine dehydrogenase</fullName>
    </recommendedName>
</protein>
<dbReference type="GO" id="GO:0071949">
    <property type="term" value="F:FAD binding"/>
    <property type="evidence" value="ECO:0007669"/>
    <property type="project" value="InterPro"/>
</dbReference>
<dbReference type="InterPro" id="IPR036856">
    <property type="entry name" value="Ald_Oxase/Xan_DH_a/b_sf"/>
</dbReference>
<feature type="binding site" evidence="14">
    <location>
        <position position="825"/>
    </location>
    <ligand>
        <name>Mo-molybdopterin</name>
        <dbReference type="ChEBI" id="CHEBI:71302"/>
    </ligand>
    <ligandPart>
        <name>Mo</name>
        <dbReference type="ChEBI" id="CHEBI:28685"/>
    </ligandPart>
</feature>
<feature type="binding site" evidence="14">
    <location>
        <position position="156"/>
    </location>
    <ligand>
        <name>[2Fe-2S] cluster</name>
        <dbReference type="ChEBI" id="CHEBI:190135"/>
        <label>2</label>
    </ligand>
</feature>
<dbReference type="InterPro" id="IPR036683">
    <property type="entry name" value="CO_DH_flav_C_dom_sf"/>
</dbReference>
<feature type="region of interest" description="Disordered" evidence="15">
    <location>
        <begin position="194"/>
        <end position="217"/>
    </location>
</feature>
<dbReference type="InterPro" id="IPR001041">
    <property type="entry name" value="2Fe-2S_ferredoxin-type"/>
</dbReference>
<evidence type="ECO:0000256" key="2">
    <source>
        <dbReference type="ARBA" id="ARBA00006849"/>
    </source>
</evidence>
<reference evidence="18 20" key="2">
    <citation type="journal article" date="2013" name="Nature">
        <title>Insights into bilaterian evolution from three spiralian genomes.</title>
        <authorList>
            <person name="Simakov O."/>
            <person name="Marletaz F."/>
            <person name="Cho S.J."/>
            <person name="Edsinger-Gonzales E."/>
            <person name="Havlak P."/>
            <person name="Hellsten U."/>
            <person name="Kuo D.H."/>
            <person name="Larsson T."/>
            <person name="Lv J."/>
            <person name="Arendt D."/>
            <person name="Savage R."/>
            <person name="Osoegawa K."/>
            <person name="de Jong P."/>
            <person name="Grimwood J."/>
            <person name="Chapman J.A."/>
            <person name="Shapiro H."/>
            <person name="Aerts A."/>
            <person name="Otillar R.P."/>
            <person name="Terry A.Y."/>
            <person name="Boore J.L."/>
            <person name="Grigoriev I.V."/>
            <person name="Lindberg D.R."/>
            <person name="Seaver E.C."/>
            <person name="Weisblat D.A."/>
            <person name="Putnam N.H."/>
            <person name="Rokhsar D.S."/>
        </authorList>
    </citation>
    <scope>NUCLEOTIDE SEQUENCE</scope>
</reference>
<keyword evidence="5 14" id="KW-0001">2Fe-2S</keyword>
<evidence type="ECO:0000256" key="3">
    <source>
        <dbReference type="ARBA" id="ARBA00022505"/>
    </source>
</evidence>
<feature type="binding site" evidence="13">
    <location>
        <position position="417"/>
    </location>
    <ligand>
        <name>FAD</name>
        <dbReference type="ChEBI" id="CHEBI:57692"/>
    </ligand>
</feature>
<evidence type="ECO:0000259" key="17">
    <source>
        <dbReference type="PROSITE" id="PS51387"/>
    </source>
</evidence>
<feature type="binding site" evidence="13">
    <location>
        <begin position="360"/>
        <end position="364"/>
    </location>
    <ligand>
        <name>FAD</name>
        <dbReference type="ChEBI" id="CHEBI:57692"/>
    </ligand>
</feature>
<dbReference type="Pfam" id="PF20256">
    <property type="entry name" value="MoCoBD_2"/>
    <property type="match status" value="1"/>
</dbReference>
<dbReference type="Gene3D" id="3.30.390.50">
    <property type="entry name" value="CO dehydrogenase flavoprotein, C-terminal domain"/>
    <property type="match status" value="1"/>
</dbReference>
<sequence>MDSTLTFYVNGEKVNVLEPDPDMSLLTYLRDICEFFFINNIWILFGTKYGCGEGGCGTCTVLLTKIVNNVPKHLSLNSCLIPLCAMHGAAVTTVEGIGSIGTRLHPVQEVLAEKHGTQCGYCSPGFVMSMYVLLCNNPHPRELDIEEALQGNLCRCTGYRPIVQGFISTFARHVSLLTSANSLLLLKSKGCSGQEDMREGELDGSTGNKRTNHEKNGNTVLHTINNNWKKSPKLDSQYLCFKSNHVTWYRPTKLNELLYLKVKHPQAKLVAGNTEIGIETRFKNMEYPVIIYDPVECCHGKKDGDGDQNIWVGASVTLESLEEFLDGKISSLPECQTRLFAAMKKVLQLFGSQQIKNVASLGGNLMNASPISDLIPLLVCARSKMTIASERGQREIVLKEDFFTGYQQVAMDPQEVLLHISLPYSRPLEYFCSLKMSRRREDDVAIVNSALWIRFKRQSHNLHGSFVVDDVIIAYGGMRGSVFVATNTMNVLRGKKWNETLLDEAVSSLSKETSLKMGSPGGMEAYRSTLALSFFFKFFVHVSLQMKNDYFDKPVLPPSLNASNNNNDNNNNSSSYSTTSNNCNINRTFEKKQVGGLSIVGQPVMHSSALKHCTGEAVYVDDMPRYKDELFLSFVLSTKAHAKILEIDYSEVLKCDGVAGVMEFHDVNGINLYAKIFKDDDITSSNTVITQHQPILGVLSRTKIEGRRAVKKVKVQYEELAPILSIKEAIENNSYLGSLPPFQNGYPLTVMKTCEFVIEGEVSLGGQEHFYLETNACLVVPLEDGGVEVWSSTQNPQDVQRVAADVLGVSSSKVMVRVGRIGGGFGGKENKPLLISLPSIVAAKKFNRPIRCTLDRDEDMMVTGGRHPFLAKYKVGFRKDGHIEALVISLYANCGCSKDASDAAMEKVTFQLDNMYHFRDILIDRFMCRTNLPSNTVFRGSGAPQATFICETIMEHVACHLKLPSLAVRELNMYKCGESTMYNQLVDCEKNLRNCWFLTKDGSQYDKQLKEIEEFNRTSRWVKRGLSLNGMKYGIGFPLSFYHQAGALINVYRDGSVLLSHGGTEMGQGLHTKMIQVAAEVLQISTSLVHIHETNSHIIPNSSPTAASSSSDLYGMAVVLACEKIMKRLEPYMKSKPEGGWKSWIERAFIDRVQLTATGFYKKAFNSHDIKSNKGLMYHYYSVGAACSVVEIDCLTGALQVLRTDIVMDVGKSLNPAIDVGQIEGAFVQGFGLYTMEELKYSADGRLLMNGPGVYKIPTLCDTPRVFNVTLLKNSKNLKAVYSSKAIGEPPLLLAVSVVGAIRHAITSARHDAGLTNEWFRLDSPVTCERIRMACTDQFTHLFKEDDVENYKPWYKDII</sequence>
<dbReference type="RefSeq" id="XP_009016360.1">
    <property type="nucleotide sequence ID" value="XM_009018112.1"/>
</dbReference>
<keyword evidence="8" id="KW-0560">Oxidoreductase</keyword>
<dbReference type="CTD" id="20215419"/>
<dbReference type="InterPro" id="IPR036010">
    <property type="entry name" value="2Fe-2S_ferredoxin-like_sf"/>
</dbReference>
<reference evidence="20" key="1">
    <citation type="submission" date="2012-12" db="EMBL/GenBank/DDBJ databases">
        <authorList>
            <person name="Hellsten U."/>
            <person name="Grimwood J."/>
            <person name="Chapman J.A."/>
            <person name="Shapiro H."/>
            <person name="Aerts A."/>
            <person name="Otillar R.P."/>
            <person name="Terry A.Y."/>
            <person name="Boore J.L."/>
            <person name="Simakov O."/>
            <person name="Marletaz F."/>
            <person name="Cho S.-J."/>
            <person name="Edsinger-Gonzales E."/>
            <person name="Havlak P."/>
            <person name="Kuo D.-H."/>
            <person name="Larsson T."/>
            <person name="Lv J."/>
            <person name="Arendt D."/>
            <person name="Savage R."/>
            <person name="Osoegawa K."/>
            <person name="de Jong P."/>
            <person name="Lindberg D.R."/>
            <person name="Seaver E.C."/>
            <person name="Weisblat D.A."/>
            <person name="Putnam N.H."/>
            <person name="Grigoriev I.V."/>
            <person name="Rokhsar D.S."/>
        </authorList>
    </citation>
    <scope>NUCLEOTIDE SEQUENCE</scope>
</reference>
<dbReference type="FunFam" id="3.30.365.10:FF:000001">
    <property type="entry name" value="Xanthine dehydrogenase oxidase"/>
    <property type="match status" value="1"/>
</dbReference>
<evidence type="ECO:0000256" key="5">
    <source>
        <dbReference type="ARBA" id="ARBA00022714"/>
    </source>
</evidence>
<dbReference type="Gene3D" id="3.30.465.10">
    <property type="match status" value="1"/>
</dbReference>
<dbReference type="PROSITE" id="PS51085">
    <property type="entry name" value="2FE2S_FER_2"/>
    <property type="match status" value="1"/>
</dbReference>
<feature type="binding site" evidence="14">
    <location>
        <position position="51"/>
    </location>
    <ligand>
        <name>[2Fe-2S] cluster</name>
        <dbReference type="ChEBI" id="CHEBI:190135"/>
        <label>1</label>
    </ligand>
</feature>
<dbReference type="InterPro" id="IPR037165">
    <property type="entry name" value="AldOxase/xan_DH_Mopterin-bd_sf"/>
</dbReference>
<dbReference type="FunFam" id="3.30.43.10:FF:000001">
    <property type="entry name" value="Xanthine dehydrogenase/oxidase"/>
    <property type="match status" value="1"/>
</dbReference>
<feature type="binding site" evidence="14">
    <location>
        <position position="1107"/>
    </location>
    <ligand>
        <name>Mo-molybdopterin</name>
        <dbReference type="ChEBI" id="CHEBI:71302"/>
    </ligand>
    <ligandPart>
        <name>Mo</name>
        <dbReference type="ChEBI" id="CHEBI:28685"/>
    </ligandPart>
</feature>
<evidence type="ECO:0000256" key="6">
    <source>
        <dbReference type="ARBA" id="ARBA00022723"/>
    </source>
</evidence>
<evidence type="ECO:0000256" key="4">
    <source>
        <dbReference type="ARBA" id="ARBA00022630"/>
    </source>
</evidence>
<dbReference type="GeneID" id="20215419"/>
<feature type="binding site" evidence="13">
    <location>
        <position position="435"/>
    </location>
    <ligand>
        <name>FAD</name>
        <dbReference type="ChEBI" id="CHEBI:57692"/>
    </ligand>
</feature>
<dbReference type="SMART" id="SM01092">
    <property type="entry name" value="CO_deh_flav_C"/>
    <property type="match status" value="1"/>
</dbReference>
<feature type="binding site" evidence="14">
    <location>
        <position position="56"/>
    </location>
    <ligand>
        <name>[2Fe-2S] cluster</name>
        <dbReference type="ChEBI" id="CHEBI:190135"/>
        <label>1</label>
    </ligand>
</feature>
<dbReference type="InterPro" id="IPR002346">
    <property type="entry name" value="Mopterin_DH_FAD-bd"/>
</dbReference>
<dbReference type="Pfam" id="PF03450">
    <property type="entry name" value="CO_deh_flav_C"/>
    <property type="match status" value="1"/>
</dbReference>
<organism evidence="19 20">
    <name type="scientific">Helobdella robusta</name>
    <name type="common">Californian leech</name>
    <dbReference type="NCBI Taxonomy" id="6412"/>
    <lineage>
        <taxon>Eukaryota</taxon>
        <taxon>Metazoa</taxon>
        <taxon>Spiralia</taxon>
        <taxon>Lophotrochozoa</taxon>
        <taxon>Annelida</taxon>
        <taxon>Clitellata</taxon>
        <taxon>Hirudinea</taxon>
        <taxon>Rhynchobdellida</taxon>
        <taxon>Glossiphoniidae</taxon>
        <taxon>Helobdella</taxon>
    </lineage>
</organism>
<feature type="active site" description="Proton acceptor" evidence="12">
    <location>
        <position position="1289"/>
    </location>
</feature>
<dbReference type="Proteomes" id="UP000015101">
    <property type="component" value="Unassembled WGS sequence"/>
</dbReference>
<dbReference type="KEGG" id="hro:HELRODRAFT_77403"/>
<dbReference type="Pfam" id="PF02738">
    <property type="entry name" value="MoCoBD_1"/>
    <property type="match status" value="1"/>
</dbReference>
<dbReference type="InterPro" id="IPR036318">
    <property type="entry name" value="FAD-bd_PCMH-like_sf"/>
</dbReference>
<dbReference type="PANTHER" id="PTHR45444:SF3">
    <property type="entry name" value="XANTHINE DEHYDROGENASE"/>
    <property type="match status" value="1"/>
</dbReference>
<feature type="binding site" evidence="14">
    <location>
        <position position="119"/>
    </location>
    <ligand>
        <name>[2Fe-2S] cluster</name>
        <dbReference type="ChEBI" id="CHEBI:190135"/>
        <label>2</label>
    </ligand>
</feature>
<dbReference type="InterPro" id="IPR008274">
    <property type="entry name" value="AldOxase/xan_DH_MoCoBD1"/>
</dbReference>
<dbReference type="GO" id="GO:0005506">
    <property type="term" value="F:iron ion binding"/>
    <property type="evidence" value="ECO:0007669"/>
    <property type="project" value="InterPro"/>
</dbReference>
<dbReference type="PROSITE" id="PS00559">
    <property type="entry name" value="MOLYBDOPTERIN_EUK"/>
    <property type="match status" value="1"/>
</dbReference>
<dbReference type="Gene3D" id="3.10.20.30">
    <property type="match status" value="1"/>
</dbReference>
<dbReference type="PIRSF" id="PIRSF000127">
    <property type="entry name" value="Xanthine_DH"/>
    <property type="match status" value="1"/>
</dbReference>
<evidence type="ECO:0000256" key="14">
    <source>
        <dbReference type="PIRSR" id="PIRSR000127-3"/>
    </source>
</evidence>
<evidence type="ECO:0008006" key="21">
    <source>
        <dbReference type="Google" id="ProtNLM"/>
    </source>
</evidence>
<dbReference type="EMBL" id="KB096325">
    <property type="protein sequence ID" value="ESO05727.1"/>
    <property type="molecule type" value="Genomic_DNA"/>
</dbReference>
<dbReference type="STRING" id="6412.T1G2X1"/>
<dbReference type="InterPro" id="IPR002888">
    <property type="entry name" value="2Fe-2S-bd"/>
</dbReference>
<keyword evidence="4" id="KW-0285">Flavoprotein</keyword>
<dbReference type="InterPro" id="IPR005107">
    <property type="entry name" value="CO_DH_flav_C"/>
</dbReference>
<dbReference type="eggNOG" id="KOG0430">
    <property type="taxonomic scope" value="Eukaryota"/>
</dbReference>
<dbReference type="GO" id="GO:0043546">
    <property type="term" value="F:molybdopterin cofactor binding"/>
    <property type="evidence" value="ECO:0007669"/>
    <property type="project" value="InterPro"/>
</dbReference>
<dbReference type="EnsemblMetazoa" id="HelroT77403">
    <property type="protein sequence ID" value="HelroP77403"/>
    <property type="gene ID" value="HelroG77403"/>
</dbReference>
<keyword evidence="10 14" id="KW-0411">Iron-sulfur</keyword>
<dbReference type="InterPro" id="IPR046867">
    <property type="entry name" value="AldOxase/xan_DH_MoCoBD2"/>
</dbReference>
<dbReference type="SUPFAM" id="SSF54665">
    <property type="entry name" value="CO dehydrogenase molybdoprotein N-domain-like"/>
    <property type="match status" value="1"/>
</dbReference>
<keyword evidence="7 13" id="KW-0274">FAD</keyword>
<evidence type="ECO:0000256" key="7">
    <source>
        <dbReference type="ARBA" id="ARBA00022827"/>
    </source>
</evidence>
<comment type="cofactor">
    <cofactor evidence="11">
        <name>[2Fe-2S] cluster</name>
        <dbReference type="ChEBI" id="CHEBI:190135"/>
    </cofactor>
</comment>
<reference evidence="19" key="3">
    <citation type="submission" date="2015-06" db="UniProtKB">
        <authorList>
            <consortium name="EnsemblMetazoa"/>
        </authorList>
    </citation>
    <scope>IDENTIFICATION</scope>
</reference>
<dbReference type="Pfam" id="PF00111">
    <property type="entry name" value="Fer2"/>
    <property type="match status" value="1"/>
</dbReference>
<feature type="binding site" evidence="13">
    <location>
        <begin position="269"/>
        <end position="276"/>
    </location>
    <ligand>
        <name>FAD</name>
        <dbReference type="ChEBI" id="CHEBI:57692"/>
    </ligand>
</feature>
<dbReference type="Gene3D" id="3.90.1170.50">
    <property type="entry name" value="Aldehyde oxidase/xanthine dehydrogenase, a/b hammerhead"/>
    <property type="match status" value="1"/>
</dbReference>
<evidence type="ECO:0000313" key="20">
    <source>
        <dbReference type="Proteomes" id="UP000015101"/>
    </source>
</evidence>
<dbReference type="Pfam" id="PF00941">
    <property type="entry name" value="FAD_binding_5"/>
    <property type="match status" value="1"/>
</dbReference>
<feature type="domain" description="2Fe-2S ferredoxin-type" evidence="16">
    <location>
        <begin position="3"/>
        <end position="97"/>
    </location>
</feature>
<name>T1G2X1_HELRO</name>
<dbReference type="SUPFAM" id="SSF54292">
    <property type="entry name" value="2Fe-2S ferredoxin-like"/>
    <property type="match status" value="1"/>
</dbReference>
<dbReference type="FunFam" id="3.30.465.10:FF:000004">
    <property type="entry name" value="Xanthine dehydrogenase/oxidase"/>
    <property type="match status" value="1"/>
</dbReference>
<dbReference type="InterPro" id="IPR022407">
    <property type="entry name" value="OxRdtase_Mopterin_BS"/>
</dbReference>
<dbReference type="Pfam" id="PF01315">
    <property type="entry name" value="Ald_Xan_dh_C"/>
    <property type="match status" value="1"/>
</dbReference>
<dbReference type="FunCoup" id="T1G2X1">
    <property type="interactions" value="156"/>
</dbReference>
<dbReference type="InterPro" id="IPR036884">
    <property type="entry name" value="2Fe-2S-bd_dom_sf"/>
</dbReference>
<gene>
    <name evidence="19" type="primary">20215419</name>
    <name evidence="18" type="ORF">HELRODRAFT_77403</name>
</gene>
<evidence type="ECO:0000256" key="10">
    <source>
        <dbReference type="ARBA" id="ARBA00023014"/>
    </source>
</evidence>
<dbReference type="SUPFAM" id="SSF56176">
    <property type="entry name" value="FAD-binding/transporter-associated domain-like"/>
    <property type="match status" value="1"/>
</dbReference>
<dbReference type="HOGENOM" id="CLU_001681_1_2_1"/>
<keyword evidence="9 14" id="KW-0408">Iron</keyword>
<dbReference type="InterPro" id="IPR016169">
    <property type="entry name" value="FAD-bd_PCMH_sub2"/>
</dbReference>
<dbReference type="GO" id="GO:0016491">
    <property type="term" value="F:oxidoreductase activity"/>
    <property type="evidence" value="ECO:0000318"/>
    <property type="project" value="GO_Central"/>
</dbReference>
<feature type="domain" description="FAD-binding PCMH-type" evidence="17">
    <location>
        <begin position="241"/>
        <end position="427"/>
    </location>
</feature>
<evidence type="ECO:0000259" key="16">
    <source>
        <dbReference type="PROSITE" id="PS51085"/>
    </source>
</evidence>
<dbReference type="Pfam" id="PF01799">
    <property type="entry name" value="Fer2_2"/>
    <property type="match status" value="1"/>
</dbReference>
<dbReference type="InterPro" id="IPR016208">
    <property type="entry name" value="Ald_Oxase/xanthine_DH-like"/>
</dbReference>
<evidence type="ECO:0000256" key="1">
    <source>
        <dbReference type="ARBA" id="ARBA00001974"/>
    </source>
</evidence>
<feature type="binding site" evidence="13">
    <location>
        <position position="829"/>
    </location>
    <ligand>
        <name>substrate</name>
    </ligand>
</feature>
<comment type="similarity">
    <text evidence="2">Belongs to the xanthine dehydrogenase family.</text>
</comment>